<dbReference type="EMBL" id="CP003179">
    <property type="protein sequence ID" value="AEW06637.1"/>
    <property type="molecule type" value="Genomic_DNA"/>
</dbReference>
<reference evidence="5 6" key="2">
    <citation type="journal article" date="2012" name="Stand. Genomic Sci.">
        <title>Complete genome sequence of the moderately thermophilic mineral-sulfide-oxidizing firmicute Sulfobacillus acidophilus type strain (NAL(T)).</title>
        <authorList>
            <person name="Anderson I."/>
            <person name="Chertkov O."/>
            <person name="Chen A."/>
            <person name="Saunders E."/>
            <person name="Lapidus A."/>
            <person name="Nolan M."/>
            <person name="Lucas S."/>
            <person name="Hammon N."/>
            <person name="Deshpande S."/>
            <person name="Cheng J.F."/>
            <person name="Han C."/>
            <person name="Tapia R."/>
            <person name="Goodwin L.A."/>
            <person name="Pitluck S."/>
            <person name="Liolios K."/>
            <person name="Pagani I."/>
            <person name="Ivanova N."/>
            <person name="Mikhailova N."/>
            <person name="Pati A."/>
            <person name="Palaniappan K."/>
            <person name="Land M."/>
            <person name="Pan C."/>
            <person name="Rohde M."/>
            <person name="Pukall R."/>
            <person name="Goker M."/>
            <person name="Detter J.C."/>
            <person name="Woyke T."/>
            <person name="Bristow J."/>
            <person name="Eisen J.A."/>
            <person name="Markowitz V."/>
            <person name="Hugenholtz P."/>
            <person name="Kyrpides N.C."/>
            <person name="Klenk H.P."/>
            <person name="Mavromatis K."/>
        </authorList>
    </citation>
    <scope>NUCLEOTIDE SEQUENCE [LARGE SCALE GENOMIC DNA]</scope>
    <source>
        <strain evidence="6">ATCC 700253 / DSM 10332 / NAL</strain>
    </source>
</reference>
<evidence type="ECO:0000259" key="4">
    <source>
        <dbReference type="PROSITE" id="PS50949"/>
    </source>
</evidence>
<dbReference type="GO" id="GO:0003677">
    <property type="term" value="F:DNA binding"/>
    <property type="evidence" value="ECO:0007669"/>
    <property type="project" value="UniProtKB-KW"/>
</dbReference>
<evidence type="ECO:0000313" key="6">
    <source>
        <dbReference type="Proteomes" id="UP000005439"/>
    </source>
</evidence>
<dbReference type="SMART" id="SM00345">
    <property type="entry name" value="HTH_GNTR"/>
    <property type="match status" value="1"/>
</dbReference>
<dbReference type="PRINTS" id="PR00035">
    <property type="entry name" value="HTHGNTR"/>
</dbReference>
<dbReference type="InterPro" id="IPR011711">
    <property type="entry name" value="GntR_C"/>
</dbReference>
<dbReference type="STRING" id="679936.Sulac_3191"/>
<reference evidence="6" key="1">
    <citation type="submission" date="2011-12" db="EMBL/GenBank/DDBJ databases">
        <title>The complete genome of chromosome of Sulfobacillus acidophilus DSM 10332.</title>
        <authorList>
            <person name="Lucas S."/>
            <person name="Han J."/>
            <person name="Lapidus A."/>
            <person name="Bruce D."/>
            <person name="Goodwin L."/>
            <person name="Pitluck S."/>
            <person name="Peters L."/>
            <person name="Kyrpides N."/>
            <person name="Mavromatis K."/>
            <person name="Ivanova N."/>
            <person name="Mikhailova N."/>
            <person name="Chertkov O."/>
            <person name="Saunders E."/>
            <person name="Detter J.C."/>
            <person name="Tapia R."/>
            <person name="Han C."/>
            <person name="Land M."/>
            <person name="Hauser L."/>
            <person name="Markowitz V."/>
            <person name="Cheng J.-F."/>
            <person name="Hugenholtz P."/>
            <person name="Woyke T."/>
            <person name="Wu D."/>
            <person name="Pukall R."/>
            <person name="Gehrich-Schroeter G."/>
            <person name="Schneider S."/>
            <person name="Klenk H.-P."/>
            <person name="Eisen J.A."/>
        </authorList>
    </citation>
    <scope>NUCLEOTIDE SEQUENCE [LARGE SCALE GENOMIC DNA]</scope>
    <source>
        <strain evidence="6">ATCC 700253 / DSM 10332 / NAL</strain>
    </source>
</reference>
<dbReference type="PANTHER" id="PTHR43537">
    <property type="entry name" value="TRANSCRIPTIONAL REGULATOR, GNTR FAMILY"/>
    <property type="match status" value="1"/>
</dbReference>
<sequence>MARDTESPSLIPIIRPIDPSMASEEVYRQLRQLIFDGSLKPGERLVERMLADHFHVSRTPIREALKALQAEGLVGADGKRGLVVTRLSLESLAHAYQVREVLEGLAARLACGSTRHDLLELCRAVDDMEAVDPFSPSFDRAHLRFHDLIAEMSHNQPLIRYLNELRIYRTRGVSVGWIPRSRMQEALKEHRAIYEAILANDPDRAEAAAKHHVYQTRRSLLARLERPLTDE</sequence>
<dbReference type="Proteomes" id="UP000005439">
    <property type="component" value="Chromosome"/>
</dbReference>
<feature type="domain" description="HTH gntR-type" evidence="4">
    <location>
        <begin position="20"/>
        <end position="87"/>
    </location>
</feature>
<organism evidence="5 6">
    <name type="scientific">Sulfobacillus acidophilus (strain ATCC 700253 / DSM 10332 / NAL)</name>
    <dbReference type="NCBI Taxonomy" id="679936"/>
    <lineage>
        <taxon>Bacteria</taxon>
        <taxon>Bacillati</taxon>
        <taxon>Bacillota</taxon>
        <taxon>Clostridia</taxon>
        <taxon>Eubacteriales</taxon>
        <taxon>Clostridiales Family XVII. Incertae Sedis</taxon>
        <taxon>Sulfobacillus</taxon>
    </lineage>
</organism>
<dbReference type="InterPro" id="IPR036388">
    <property type="entry name" value="WH-like_DNA-bd_sf"/>
</dbReference>
<evidence type="ECO:0000313" key="5">
    <source>
        <dbReference type="EMBL" id="AEW06637.1"/>
    </source>
</evidence>
<evidence type="ECO:0000256" key="2">
    <source>
        <dbReference type="ARBA" id="ARBA00023125"/>
    </source>
</evidence>
<dbReference type="KEGG" id="sap:Sulac_3191"/>
<dbReference type="SUPFAM" id="SSF46785">
    <property type="entry name" value="Winged helix' DNA-binding domain"/>
    <property type="match status" value="1"/>
</dbReference>
<dbReference type="HOGENOM" id="CLU_017584_5_1_9"/>
<keyword evidence="1" id="KW-0805">Transcription regulation</keyword>
<dbReference type="InterPro" id="IPR008920">
    <property type="entry name" value="TF_FadR/GntR_C"/>
</dbReference>
<dbReference type="PANTHER" id="PTHR43537:SF24">
    <property type="entry name" value="GLUCONATE OPERON TRANSCRIPTIONAL REPRESSOR"/>
    <property type="match status" value="1"/>
</dbReference>
<dbReference type="Gene3D" id="1.10.10.10">
    <property type="entry name" value="Winged helix-like DNA-binding domain superfamily/Winged helix DNA-binding domain"/>
    <property type="match status" value="1"/>
</dbReference>
<keyword evidence="3" id="KW-0804">Transcription</keyword>
<proteinExistence type="predicted"/>
<keyword evidence="6" id="KW-1185">Reference proteome</keyword>
<accession>G8U1N2</accession>
<dbReference type="Gene3D" id="1.20.120.530">
    <property type="entry name" value="GntR ligand-binding domain-like"/>
    <property type="match status" value="1"/>
</dbReference>
<dbReference type="InterPro" id="IPR036390">
    <property type="entry name" value="WH_DNA-bd_sf"/>
</dbReference>
<dbReference type="InterPro" id="IPR000524">
    <property type="entry name" value="Tscrpt_reg_HTH_GntR"/>
</dbReference>
<dbReference type="Pfam" id="PF07729">
    <property type="entry name" value="FCD"/>
    <property type="match status" value="1"/>
</dbReference>
<dbReference type="PATRIC" id="fig|679936.5.peg.3300"/>
<dbReference type="SUPFAM" id="SSF48008">
    <property type="entry name" value="GntR ligand-binding domain-like"/>
    <property type="match status" value="1"/>
</dbReference>
<dbReference type="GO" id="GO:0003700">
    <property type="term" value="F:DNA-binding transcription factor activity"/>
    <property type="evidence" value="ECO:0007669"/>
    <property type="project" value="InterPro"/>
</dbReference>
<dbReference type="Pfam" id="PF00392">
    <property type="entry name" value="GntR"/>
    <property type="match status" value="1"/>
</dbReference>
<dbReference type="PROSITE" id="PS50949">
    <property type="entry name" value="HTH_GNTR"/>
    <property type="match status" value="1"/>
</dbReference>
<evidence type="ECO:0000256" key="1">
    <source>
        <dbReference type="ARBA" id="ARBA00023015"/>
    </source>
</evidence>
<keyword evidence="2" id="KW-0238">DNA-binding</keyword>
<gene>
    <name evidence="5" type="ordered locus">Sulac_3191</name>
</gene>
<protein>
    <submittedName>
        <fullName evidence="5">Transcriptional regulator, GntR family</fullName>
    </submittedName>
</protein>
<evidence type="ECO:0000256" key="3">
    <source>
        <dbReference type="ARBA" id="ARBA00023163"/>
    </source>
</evidence>
<name>G8U1N2_SULAD</name>
<dbReference type="CDD" id="cd07377">
    <property type="entry name" value="WHTH_GntR"/>
    <property type="match status" value="1"/>
</dbReference>
<dbReference type="AlphaFoldDB" id="G8U1N2"/>
<dbReference type="SMART" id="SM00895">
    <property type="entry name" value="FCD"/>
    <property type="match status" value="1"/>
</dbReference>